<proteinExistence type="inferred from homology"/>
<evidence type="ECO:0000313" key="4">
    <source>
        <dbReference type="Proteomes" id="UP000262939"/>
    </source>
</evidence>
<dbReference type="PANTHER" id="PTHR22916:SF3">
    <property type="entry name" value="UDP-GLCNAC:BETAGAL BETA-1,3-N-ACETYLGLUCOSAMINYLTRANSFERASE-LIKE PROTEIN 1"/>
    <property type="match status" value="1"/>
</dbReference>
<reference evidence="3 4" key="1">
    <citation type="submission" date="2018-08" db="EMBL/GenBank/DDBJ databases">
        <title>Bacillus chawlae sp. nov., Bacillus glennii sp. nov., and Bacillus saganii sp. nov. Isolated from the Vehicle Assembly Building at Kennedy Space Center where the Viking Spacecraft were Assembled.</title>
        <authorList>
            <person name="Seuylemezian A."/>
            <person name="Vaishampayan P."/>
        </authorList>
    </citation>
    <scope>NUCLEOTIDE SEQUENCE [LARGE SCALE GENOMIC DNA]</scope>
    <source>
        <strain evidence="3 4">V44-8</strain>
    </source>
</reference>
<name>A0A372LEL0_9BACI</name>
<dbReference type="SUPFAM" id="SSF53448">
    <property type="entry name" value="Nucleotide-diphospho-sugar transferases"/>
    <property type="match status" value="1"/>
</dbReference>
<dbReference type="InterPro" id="IPR029044">
    <property type="entry name" value="Nucleotide-diphossugar_trans"/>
</dbReference>
<comment type="similarity">
    <text evidence="1">Belongs to the glycosyltransferase 2 family.</text>
</comment>
<feature type="domain" description="Glycosyltransferase 2-like" evidence="2">
    <location>
        <begin position="32"/>
        <end position="167"/>
    </location>
</feature>
<evidence type="ECO:0000313" key="3">
    <source>
        <dbReference type="EMBL" id="RFU64745.1"/>
    </source>
</evidence>
<accession>A0A372LEL0</accession>
<comment type="caution">
    <text evidence="3">The sequence shown here is derived from an EMBL/GenBank/DDBJ whole genome shotgun (WGS) entry which is preliminary data.</text>
</comment>
<keyword evidence="4" id="KW-1185">Reference proteome</keyword>
<dbReference type="GO" id="GO:0016758">
    <property type="term" value="F:hexosyltransferase activity"/>
    <property type="evidence" value="ECO:0007669"/>
    <property type="project" value="UniProtKB-ARBA"/>
</dbReference>
<sequence length="346" mass="39917">MMLDDFFSPYLVPTDSKKGKFNMDVLVSINCITYNHENYIADAIESFIMQKTNFDFEIQIGEDCSTDNTRTIVQKYASMHPGKIKLITSEKNVGARQNSMRLRSNAKGKYIAICEGDDFWTDPYKLQKQVDYMESNPECSMCFHAAEIVEESGTPTKEFVRPYQQTCKSPIEDIISGGGGFCATPSILYKKKFMEDPPEFYKNAHVGDYPMQMIVASQGYAYYIDEVMAAYRAGGHSSWTSKLNSGVNVVDKKIKVKQGDIKLLNEFNHYTYNKYESVIENTIMLREFEILLLENRINDIKKSKYKVFYDNLSIKEKTKINSKFFFPKIYSTIVELKSYGKLKIKR</sequence>
<organism evidence="3 4">
    <name type="scientific">Peribacillus glennii</name>
    <dbReference type="NCBI Taxonomy" id="2303991"/>
    <lineage>
        <taxon>Bacteria</taxon>
        <taxon>Bacillati</taxon>
        <taxon>Bacillota</taxon>
        <taxon>Bacilli</taxon>
        <taxon>Bacillales</taxon>
        <taxon>Bacillaceae</taxon>
        <taxon>Peribacillus</taxon>
    </lineage>
</organism>
<protein>
    <submittedName>
        <fullName evidence="3">Glycosyltransferase</fullName>
    </submittedName>
</protein>
<dbReference type="PANTHER" id="PTHR22916">
    <property type="entry name" value="GLYCOSYLTRANSFERASE"/>
    <property type="match status" value="1"/>
</dbReference>
<dbReference type="Pfam" id="PF00535">
    <property type="entry name" value="Glycos_transf_2"/>
    <property type="match status" value="1"/>
</dbReference>
<evidence type="ECO:0000256" key="1">
    <source>
        <dbReference type="ARBA" id="ARBA00006739"/>
    </source>
</evidence>
<dbReference type="Gene3D" id="3.90.550.10">
    <property type="entry name" value="Spore Coat Polysaccharide Biosynthesis Protein SpsA, Chain A"/>
    <property type="match status" value="1"/>
</dbReference>
<gene>
    <name evidence="3" type="ORF">D0466_02135</name>
</gene>
<dbReference type="Proteomes" id="UP000262939">
    <property type="component" value="Unassembled WGS sequence"/>
</dbReference>
<dbReference type="EMBL" id="QVTD01000003">
    <property type="protein sequence ID" value="RFU64745.1"/>
    <property type="molecule type" value="Genomic_DNA"/>
</dbReference>
<dbReference type="InterPro" id="IPR001173">
    <property type="entry name" value="Glyco_trans_2-like"/>
</dbReference>
<keyword evidence="3" id="KW-0808">Transferase</keyword>
<evidence type="ECO:0000259" key="2">
    <source>
        <dbReference type="Pfam" id="PF00535"/>
    </source>
</evidence>
<dbReference type="AlphaFoldDB" id="A0A372LEL0"/>